<keyword evidence="3" id="KW-1185">Reference proteome</keyword>
<dbReference type="Proteomes" id="UP000242444">
    <property type="component" value="Unassembled WGS sequence"/>
</dbReference>
<dbReference type="EMBL" id="NKYE01000012">
    <property type="protein sequence ID" value="OZM71592.1"/>
    <property type="molecule type" value="Genomic_DNA"/>
</dbReference>
<name>A0A263CZJ6_9PSEU</name>
<organism evidence="2 3">
    <name type="scientific">Amycolatopsis antarctica</name>
    <dbReference type="NCBI Taxonomy" id="1854586"/>
    <lineage>
        <taxon>Bacteria</taxon>
        <taxon>Bacillati</taxon>
        <taxon>Actinomycetota</taxon>
        <taxon>Actinomycetes</taxon>
        <taxon>Pseudonocardiales</taxon>
        <taxon>Pseudonocardiaceae</taxon>
        <taxon>Amycolatopsis</taxon>
    </lineage>
</organism>
<protein>
    <recommendedName>
        <fullName evidence="4">Peptidase inhibitor</fullName>
    </recommendedName>
</protein>
<dbReference type="Pfam" id="PF03995">
    <property type="entry name" value="Inhibitor_I36"/>
    <property type="match status" value="1"/>
</dbReference>
<sequence>MSTHLRSLRSRLPKVIALTALSLLCSSGMAYATTTPTQTPPPEFNCTQGEFCGWSGEFYGGGIQRLDLRTANPDECIPLAEGFEAMSFANRTDRYVTIYQGADCSTEGDFSTYPGNGTFVPQGPYVVRAIQLWD</sequence>
<comment type="caution">
    <text evidence="2">The sequence shown here is derived from an EMBL/GenBank/DDBJ whole genome shotgun (WGS) entry which is preliminary data.</text>
</comment>
<accession>A0A263CZJ6</accession>
<dbReference type="AlphaFoldDB" id="A0A263CZJ6"/>
<dbReference type="InParanoid" id="A0A263CZJ6"/>
<dbReference type="OrthoDB" id="5196292at2"/>
<evidence type="ECO:0000313" key="3">
    <source>
        <dbReference type="Proteomes" id="UP000242444"/>
    </source>
</evidence>
<reference evidence="2 3" key="1">
    <citation type="submission" date="2017-07" db="EMBL/GenBank/DDBJ databases">
        <title>Amycolatopsis antarcticus sp. nov., isolated from the surface of an Antarcticus brown macroalga.</title>
        <authorList>
            <person name="Wang J."/>
            <person name="Leiva S."/>
            <person name="Huang J."/>
            <person name="Huang Y."/>
        </authorList>
    </citation>
    <scope>NUCLEOTIDE SEQUENCE [LARGE SCALE GENOMIC DNA]</scope>
    <source>
        <strain evidence="2 3">AU-G6</strain>
    </source>
</reference>
<evidence type="ECO:0000313" key="2">
    <source>
        <dbReference type="EMBL" id="OZM71592.1"/>
    </source>
</evidence>
<feature type="chain" id="PRO_5011994869" description="Peptidase inhibitor" evidence="1">
    <location>
        <begin position="33"/>
        <end position="134"/>
    </location>
</feature>
<dbReference type="RefSeq" id="WP_094864174.1">
    <property type="nucleotide sequence ID" value="NZ_NKYE01000012.1"/>
</dbReference>
<keyword evidence="1" id="KW-0732">Signal</keyword>
<gene>
    <name evidence="2" type="ORF">CFN78_18870</name>
</gene>
<evidence type="ECO:0008006" key="4">
    <source>
        <dbReference type="Google" id="ProtNLM"/>
    </source>
</evidence>
<proteinExistence type="predicted"/>
<evidence type="ECO:0000256" key="1">
    <source>
        <dbReference type="SAM" id="SignalP"/>
    </source>
</evidence>
<feature type="signal peptide" evidence="1">
    <location>
        <begin position="1"/>
        <end position="32"/>
    </location>
</feature>